<evidence type="ECO:0000256" key="1">
    <source>
        <dbReference type="ARBA" id="ARBA00009801"/>
    </source>
</evidence>
<accession>A0A2I4CDZ8</accession>
<dbReference type="GO" id="GO:0043489">
    <property type="term" value="P:RNA stabilization"/>
    <property type="evidence" value="ECO:0007669"/>
    <property type="project" value="UniProtKB-ARBA"/>
</dbReference>
<evidence type="ECO:0000256" key="3">
    <source>
        <dbReference type="ARBA" id="ARBA00022552"/>
    </source>
</evidence>
<keyword evidence="9 11" id="KW-0687">Ribonucleoprotein</keyword>
<evidence type="ECO:0000256" key="7">
    <source>
        <dbReference type="ARBA" id="ARBA00057529"/>
    </source>
</evidence>
<evidence type="ECO:0000256" key="4">
    <source>
        <dbReference type="ARBA" id="ARBA00022553"/>
    </source>
</evidence>
<dbReference type="InterPro" id="IPR009000">
    <property type="entry name" value="Transl_B-barrel_sf"/>
</dbReference>
<dbReference type="OrthoDB" id="21550at2759"/>
<reference evidence="11" key="1">
    <citation type="submission" date="2025-08" db="UniProtKB">
        <authorList>
            <consortium name="RefSeq"/>
        </authorList>
    </citation>
    <scope>IDENTIFICATION</scope>
    <source>
        <strain evidence="11">Quisiro</strain>
        <tissue evidence="11">Liver</tissue>
    </source>
</reference>
<comment type="similarity">
    <text evidence="1">Belongs to the NAF1 family.</text>
</comment>
<keyword evidence="10" id="KW-1185">Reference proteome</keyword>
<dbReference type="GO" id="GO:0000493">
    <property type="term" value="P:box H/ACA snoRNP assembly"/>
    <property type="evidence" value="ECO:0007669"/>
    <property type="project" value="InterPro"/>
</dbReference>
<gene>
    <name evidence="11" type="primary">naf1</name>
</gene>
<keyword evidence="4" id="KW-0597">Phosphoprotein</keyword>
<keyword evidence="6 9" id="KW-0539">Nucleus</keyword>
<dbReference type="STRING" id="52670.A0A2I4CDZ8"/>
<dbReference type="KEGG" id="alim:106527767"/>
<comment type="function">
    <text evidence="9">Required for ribosome biogenesis. Part of a complex which catalyzes pseudouridylation of rRNA. This involves the isomerization of uridine such that the ribose is subsequently attached to C5, instead of the normal N1. Pseudouridine ("psi") residues may serve to stabilize the conformation of rRNAs.</text>
</comment>
<dbReference type="Proteomes" id="UP000192220">
    <property type="component" value="Unplaced"/>
</dbReference>
<dbReference type="GO" id="GO:0006364">
    <property type="term" value="P:rRNA processing"/>
    <property type="evidence" value="ECO:0007669"/>
    <property type="project" value="UniProtKB-KW"/>
</dbReference>
<evidence type="ECO:0000256" key="8">
    <source>
        <dbReference type="ARBA" id="ARBA00063185"/>
    </source>
</evidence>
<dbReference type="GO" id="GO:0005732">
    <property type="term" value="C:sno(s)RNA-containing ribonucleoprotein complex"/>
    <property type="evidence" value="ECO:0007669"/>
    <property type="project" value="InterPro"/>
</dbReference>
<dbReference type="InterPro" id="IPR007504">
    <property type="entry name" value="H/ACA_rnp_Gar1/Naf1"/>
</dbReference>
<dbReference type="RefSeq" id="XP_013878208.1">
    <property type="nucleotide sequence ID" value="XM_014022754.1"/>
</dbReference>
<sequence length="159" mass="17609">MNIKQAHSEDGLCIYVQELPAAEEVFVTLPEEAELRPVGTVSSILHQLVIIQSLKDTPPLKDDSILFTSDRVAVGKVFEVFGPVASPLYILHFNSEDQINSKGLTQGMLLYYAPSIKEYTGYILTQQLTLAKGSDASWKNDEEPPEEVITVNTVLWSQG</sequence>
<comment type="subunit">
    <text evidence="8">During assembly of the complex, component of the small nucleolar ribonucleoprotein particles containing H/ACA-type snoRNAs (H/ACA snoRNPs) which contains NOLA2/NHP2, NOLA3/NOP10, NAF1 and DKC1/NOLA4. Interacts directly with DKC1/NOLA4.</text>
</comment>
<evidence type="ECO:0000256" key="5">
    <source>
        <dbReference type="ARBA" id="ARBA00022884"/>
    </source>
</evidence>
<dbReference type="FunFam" id="2.40.10.230:FF:000002">
    <property type="entry name" value="H/ACA ribonucleoprotein complex non-core subunit NAF1"/>
    <property type="match status" value="1"/>
</dbReference>
<dbReference type="SUPFAM" id="SSF50447">
    <property type="entry name" value="Translation proteins"/>
    <property type="match status" value="1"/>
</dbReference>
<dbReference type="Gene3D" id="2.40.10.230">
    <property type="entry name" value="Probable tRNA pseudouridine synthase domain"/>
    <property type="match status" value="1"/>
</dbReference>
<dbReference type="Pfam" id="PF04410">
    <property type="entry name" value="Gar1"/>
    <property type="match status" value="1"/>
</dbReference>
<evidence type="ECO:0000313" key="10">
    <source>
        <dbReference type="Proteomes" id="UP000192220"/>
    </source>
</evidence>
<dbReference type="PANTHER" id="PTHR31633:SF1">
    <property type="entry name" value="H_ACA RIBONUCLEOPROTEIN COMPLEX NON-CORE SUBUNIT NAF1"/>
    <property type="match status" value="1"/>
</dbReference>
<keyword evidence="2 9" id="KW-0690">Ribosome biogenesis</keyword>
<dbReference type="InterPro" id="IPR040309">
    <property type="entry name" value="Naf1"/>
</dbReference>
<comment type="subunit">
    <text evidence="9">Component of the small nucleolar ribonucleoprotein particles containing H/ACA-type snoRNAs (H/ACA snoRNPs).</text>
</comment>
<keyword evidence="3 9" id="KW-0698">rRNA processing</keyword>
<dbReference type="PANTHER" id="PTHR31633">
    <property type="entry name" value="H/ACA RIBONUCLEOPROTEIN COMPLEX NON-CORE SUBUNIT NAF1"/>
    <property type="match status" value="1"/>
</dbReference>
<evidence type="ECO:0000256" key="2">
    <source>
        <dbReference type="ARBA" id="ARBA00022517"/>
    </source>
</evidence>
<evidence type="ECO:0000256" key="9">
    <source>
        <dbReference type="RuleBase" id="RU364004"/>
    </source>
</evidence>
<name>A0A2I4CDZ8_AUSLI</name>
<comment type="similarity">
    <text evidence="9">Belongs to the GAR1 family.</text>
</comment>
<dbReference type="GeneID" id="106527767"/>
<dbReference type="GO" id="GO:0005730">
    <property type="term" value="C:nucleolus"/>
    <property type="evidence" value="ECO:0007669"/>
    <property type="project" value="UniProtKB-SubCell"/>
</dbReference>
<dbReference type="AlphaFoldDB" id="A0A2I4CDZ8"/>
<dbReference type="CTD" id="92345"/>
<dbReference type="InParanoid" id="A0A2I4CDZ8"/>
<protein>
    <recommendedName>
        <fullName evidence="9">H/ACA ribonucleoprotein complex subunit</fullName>
    </recommendedName>
</protein>
<comment type="function">
    <text evidence="7">RNA-binding protein required for the maturation of box H/ACA snoRNPs complex and ribosome biogenesis. During assembly of the H/ACA snoRNPs complex, it associates with the complex and disappears during maturation of the complex and is replaced by NOLA1/GAR1 to yield mature H/ACA snoRNPs complex. Probably competes with NOLA1/GAR1 for binding with DKC1/NOLA4.</text>
</comment>
<evidence type="ECO:0000313" key="11">
    <source>
        <dbReference type="RefSeq" id="XP_013878208.1"/>
    </source>
</evidence>
<organism evidence="10 11">
    <name type="scientific">Austrofundulus limnaeus</name>
    <name type="common">Annual killifish</name>
    <dbReference type="NCBI Taxonomy" id="52670"/>
    <lineage>
        <taxon>Eukaryota</taxon>
        <taxon>Metazoa</taxon>
        <taxon>Chordata</taxon>
        <taxon>Craniata</taxon>
        <taxon>Vertebrata</taxon>
        <taxon>Euteleostomi</taxon>
        <taxon>Actinopterygii</taxon>
        <taxon>Neopterygii</taxon>
        <taxon>Teleostei</taxon>
        <taxon>Neoteleostei</taxon>
        <taxon>Acanthomorphata</taxon>
        <taxon>Ovalentaria</taxon>
        <taxon>Atherinomorphae</taxon>
        <taxon>Cyprinodontiformes</taxon>
        <taxon>Rivulidae</taxon>
        <taxon>Austrofundulus</taxon>
    </lineage>
</organism>
<keyword evidence="5 9" id="KW-0694">RNA-binding</keyword>
<dbReference type="InterPro" id="IPR038664">
    <property type="entry name" value="Gar1/Naf1_Cbf5-bd_sf"/>
</dbReference>
<comment type="subcellular location">
    <subcellularLocation>
        <location evidence="9">Nucleus</location>
        <location evidence="9">Nucleolus</location>
    </subcellularLocation>
</comment>
<evidence type="ECO:0000256" key="6">
    <source>
        <dbReference type="ARBA" id="ARBA00023242"/>
    </source>
</evidence>
<dbReference type="GO" id="GO:0001522">
    <property type="term" value="P:pseudouridine synthesis"/>
    <property type="evidence" value="ECO:0007669"/>
    <property type="project" value="InterPro"/>
</dbReference>
<dbReference type="GO" id="GO:0003723">
    <property type="term" value="F:RNA binding"/>
    <property type="evidence" value="ECO:0007669"/>
    <property type="project" value="UniProtKB-KW"/>
</dbReference>
<proteinExistence type="inferred from homology"/>